<name>A0A1H2ZQZ5_HALVA</name>
<dbReference type="Pfam" id="PF20127">
    <property type="entry name" value="DUF6517"/>
    <property type="match status" value="1"/>
</dbReference>
<evidence type="ECO:0000313" key="1">
    <source>
        <dbReference type="EMBL" id="SDX19827.1"/>
    </source>
</evidence>
<reference evidence="1 2" key="1">
    <citation type="submission" date="2016-10" db="EMBL/GenBank/DDBJ databases">
        <authorList>
            <person name="de Groot N.N."/>
        </authorList>
    </citation>
    <scope>NUCLEOTIDE SEQUENCE [LARGE SCALE GENOMIC DNA]</scope>
    <source>
        <strain evidence="1 2">DSM 3756</strain>
    </source>
</reference>
<dbReference type="RefSeq" id="WP_004516257.1">
    <property type="nucleotide sequence ID" value="NZ_FNOF01000018.1"/>
</dbReference>
<dbReference type="PROSITE" id="PS51257">
    <property type="entry name" value="PROKAR_LIPOPROTEIN"/>
    <property type="match status" value="1"/>
</dbReference>
<evidence type="ECO:0000313" key="2">
    <source>
        <dbReference type="Proteomes" id="UP000182573"/>
    </source>
</evidence>
<dbReference type="Proteomes" id="UP000182573">
    <property type="component" value="Unassembled WGS sequence"/>
</dbReference>
<accession>A0A1H2ZQZ5</accession>
<gene>
    <name evidence="1" type="ORF">SAMN05443574_1189</name>
</gene>
<dbReference type="STRING" id="28442.SAMN05443574_1189"/>
<dbReference type="AlphaFoldDB" id="A0A1H2ZQZ5"/>
<protein>
    <submittedName>
        <fullName evidence="1">Uncharacterized protein</fullName>
    </submittedName>
</protein>
<organism evidence="1 2">
    <name type="scientific">Haloarcula vallismortis</name>
    <name type="common">Halobacterium vallismortis</name>
    <dbReference type="NCBI Taxonomy" id="28442"/>
    <lineage>
        <taxon>Archaea</taxon>
        <taxon>Methanobacteriati</taxon>
        <taxon>Methanobacteriota</taxon>
        <taxon>Stenosarchaea group</taxon>
        <taxon>Halobacteria</taxon>
        <taxon>Halobacteriales</taxon>
        <taxon>Haloarculaceae</taxon>
        <taxon>Haloarcula</taxon>
    </lineage>
</organism>
<sequence length="213" mass="22832">MRKGILTLLVGLLVVSSGCVGLITGETVEFDSAPASVGDSALEETGYEQSMADEQTIERTVTVAGQERTIRVTNHIRQYERGIDLGPVGEVNAGSFIVFSTPSASVAGQSLNPAASWSNERLVEEVASRNDQINDVQFERNRSVEALGESREVAVFSGTTSIEGQEVDVLIHLTSFEHEGDVVVAVAVYPERIDDRESPRVDTLLGGLSHSGN</sequence>
<dbReference type="EMBL" id="FNOF01000018">
    <property type="protein sequence ID" value="SDX19827.1"/>
    <property type="molecule type" value="Genomic_DNA"/>
</dbReference>
<proteinExistence type="predicted"/>
<dbReference type="InterPro" id="IPR045396">
    <property type="entry name" value="DUF6517"/>
</dbReference>